<dbReference type="AlphaFoldDB" id="A0A1B7N2G5"/>
<dbReference type="InParanoid" id="A0A1B7N2G5"/>
<feature type="transmembrane region" description="Helical" evidence="2">
    <location>
        <begin position="33"/>
        <end position="53"/>
    </location>
</feature>
<sequence>MTRMTTSSDDAKEDASAGLRISILGTNQKVPQWVPVTLLAVSSVALVAPIVMLRRYKRSTIAHNLQEAAPPPRRRGPSVMPLRSHSPPIRPHPTIQTNPILAHPPPLKGPVSNKDTDDQFFNAPLYTFKAFGIATALVTLGATASVWGVMKALRARDIDEFAERMRHTVLTKLPVLSYRIYRPAVPDQDGGDVFPQTKIPVPGSGVEWNWQEAETRLREAFDKDGFYGWATAVLEEVEAEATVERARRGLIQDQERQVD</sequence>
<evidence type="ECO:0000256" key="2">
    <source>
        <dbReference type="SAM" id="Phobius"/>
    </source>
</evidence>
<keyword evidence="2" id="KW-0812">Transmembrane</keyword>
<evidence type="ECO:0000256" key="1">
    <source>
        <dbReference type="SAM" id="MobiDB-lite"/>
    </source>
</evidence>
<reference evidence="3 4" key="1">
    <citation type="submission" date="2016-06" db="EMBL/GenBank/DDBJ databases">
        <title>Comparative genomics of the ectomycorrhizal sister species Rhizopogon vinicolor and Rhizopogon vesiculosus (Basidiomycota: Boletales) reveals a divergence of the mating type B locus.</title>
        <authorList>
            <consortium name="DOE Joint Genome Institute"/>
            <person name="Mujic A.B."/>
            <person name="Kuo A."/>
            <person name="Tritt A."/>
            <person name="Lipzen A."/>
            <person name="Chen C."/>
            <person name="Johnson J."/>
            <person name="Sharma A."/>
            <person name="Barry K."/>
            <person name="Grigoriev I.V."/>
            <person name="Spatafora J.W."/>
        </authorList>
    </citation>
    <scope>NUCLEOTIDE SEQUENCE [LARGE SCALE GENOMIC DNA]</scope>
    <source>
        <strain evidence="3 4">AM-OR11-026</strain>
    </source>
</reference>
<proteinExistence type="predicted"/>
<organism evidence="3 4">
    <name type="scientific">Rhizopogon vinicolor AM-OR11-026</name>
    <dbReference type="NCBI Taxonomy" id="1314800"/>
    <lineage>
        <taxon>Eukaryota</taxon>
        <taxon>Fungi</taxon>
        <taxon>Dikarya</taxon>
        <taxon>Basidiomycota</taxon>
        <taxon>Agaricomycotina</taxon>
        <taxon>Agaricomycetes</taxon>
        <taxon>Agaricomycetidae</taxon>
        <taxon>Boletales</taxon>
        <taxon>Suillineae</taxon>
        <taxon>Rhizopogonaceae</taxon>
        <taxon>Rhizopogon</taxon>
    </lineage>
</organism>
<protein>
    <submittedName>
        <fullName evidence="3">Uncharacterized protein</fullName>
    </submittedName>
</protein>
<feature type="region of interest" description="Disordered" evidence="1">
    <location>
        <begin position="64"/>
        <end position="90"/>
    </location>
</feature>
<name>A0A1B7N2G5_9AGAM</name>
<keyword evidence="2" id="KW-0472">Membrane</keyword>
<dbReference type="Proteomes" id="UP000092154">
    <property type="component" value="Unassembled WGS sequence"/>
</dbReference>
<dbReference type="OrthoDB" id="5346979at2759"/>
<keyword evidence="2" id="KW-1133">Transmembrane helix</keyword>
<evidence type="ECO:0000313" key="3">
    <source>
        <dbReference type="EMBL" id="OAX39057.1"/>
    </source>
</evidence>
<dbReference type="EMBL" id="KV448264">
    <property type="protein sequence ID" value="OAX39057.1"/>
    <property type="molecule type" value="Genomic_DNA"/>
</dbReference>
<accession>A0A1B7N2G5</accession>
<gene>
    <name evidence="3" type="ORF">K503DRAFT_740153</name>
</gene>
<keyword evidence="4" id="KW-1185">Reference proteome</keyword>
<evidence type="ECO:0000313" key="4">
    <source>
        <dbReference type="Proteomes" id="UP000092154"/>
    </source>
</evidence>